<gene>
    <name evidence="1" type="ORF">RPERSI_LOCUS34003</name>
</gene>
<reference evidence="1" key="1">
    <citation type="submission" date="2021-06" db="EMBL/GenBank/DDBJ databases">
        <authorList>
            <person name="Kallberg Y."/>
            <person name="Tangrot J."/>
            <person name="Rosling A."/>
        </authorList>
    </citation>
    <scope>NUCLEOTIDE SEQUENCE</scope>
    <source>
        <strain evidence="1">MA461A</strain>
    </source>
</reference>
<name>A0ACA9SRJ7_9GLOM</name>
<evidence type="ECO:0000313" key="1">
    <source>
        <dbReference type="EMBL" id="CAG8846167.1"/>
    </source>
</evidence>
<feature type="non-terminal residue" evidence="1">
    <location>
        <position position="142"/>
    </location>
</feature>
<comment type="caution">
    <text evidence="1">The sequence shown here is derived from an EMBL/GenBank/DDBJ whole genome shotgun (WGS) entry which is preliminary data.</text>
</comment>
<proteinExistence type="predicted"/>
<keyword evidence="2" id="KW-1185">Reference proteome</keyword>
<organism evidence="1 2">
    <name type="scientific">Racocetra persica</name>
    <dbReference type="NCBI Taxonomy" id="160502"/>
    <lineage>
        <taxon>Eukaryota</taxon>
        <taxon>Fungi</taxon>
        <taxon>Fungi incertae sedis</taxon>
        <taxon>Mucoromycota</taxon>
        <taxon>Glomeromycotina</taxon>
        <taxon>Glomeromycetes</taxon>
        <taxon>Diversisporales</taxon>
        <taxon>Gigasporaceae</taxon>
        <taxon>Racocetra</taxon>
    </lineage>
</organism>
<protein>
    <submittedName>
        <fullName evidence="1">28199_t:CDS:1</fullName>
    </submittedName>
</protein>
<evidence type="ECO:0000313" key="2">
    <source>
        <dbReference type="Proteomes" id="UP000789920"/>
    </source>
</evidence>
<dbReference type="Proteomes" id="UP000789920">
    <property type="component" value="Unassembled WGS sequence"/>
</dbReference>
<accession>A0ACA9SRJ7</accession>
<dbReference type="EMBL" id="CAJVQC010149984">
    <property type="protein sequence ID" value="CAG8846167.1"/>
    <property type="molecule type" value="Genomic_DNA"/>
</dbReference>
<feature type="non-terminal residue" evidence="1">
    <location>
        <position position="1"/>
    </location>
</feature>
<sequence>PEYVVMCSGPIYKLTDSELEEWLKTETNLSFTHFVKKVNKGFAFIHFNSHSDASAFFQTHKGVMDCFIEKKGKFVVRISETFHFGTETKVVYLDTPLNKRQRTTVGDDQPVVTAFFRNSSCFEILAENNQFVAPRNINLEQN</sequence>